<evidence type="ECO:0000256" key="10">
    <source>
        <dbReference type="ARBA" id="ARBA00022989"/>
    </source>
</evidence>
<dbReference type="GO" id="GO:0016020">
    <property type="term" value="C:membrane"/>
    <property type="evidence" value="ECO:0007669"/>
    <property type="project" value="UniProtKB-SubCell"/>
</dbReference>
<dbReference type="SMART" id="SM00388">
    <property type="entry name" value="HisKA"/>
    <property type="match status" value="1"/>
</dbReference>
<evidence type="ECO:0000256" key="3">
    <source>
        <dbReference type="ARBA" id="ARBA00012438"/>
    </source>
</evidence>
<dbReference type="Gene3D" id="3.30.565.10">
    <property type="entry name" value="Histidine kinase-like ATPase, C-terminal domain"/>
    <property type="match status" value="1"/>
</dbReference>
<dbReference type="Pfam" id="PF00672">
    <property type="entry name" value="HAMP"/>
    <property type="match status" value="1"/>
</dbReference>
<keyword evidence="6 13" id="KW-0812">Transmembrane</keyword>
<dbReference type="SUPFAM" id="SSF55785">
    <property type="entry name" value="PYP-like sensor domain (PAS domain)"/>
    <property type="match status" value="1"/>
</dbReference>
<evidence type="ECO:0000256" key="6">
    <source>
        <dbReference type="ARBA" id="ARBA00022692"/>
    </source>
</evidence>
<dbReference type="InterPro" id="IPR005467">
    <property type="entry name" value="His_kinase_dom"/>
</dbReference>
<dbReference type="GO" id="GO:0030295">
    <property type="term" value="F:protein kinase activator activity"/>
    <property type="evidence" value="ECO:0007669"/>
    <property type="project" value="TreeGrafter"/>
</dbReference>
<dbReference type="CDD" id="cd06225">
    <property type="entry name" value="HAMP"/>
    <property type="match status" value="1"/>
</dbReference>
<dbReference type="Pfam" id="PF00512">
    <property type="entry name" value="HisKA"/>
    <property type="match status" value="1"/>
</dbReference>
<dbReference type="InterPro" id="IPR004358">
    <property type="entry name" value="Sig_transdc_His_kin-like_C"/>
</dbReference>
<evidence type="ECO:0000259" key="14">
    <source>
        <dbReference type="PROSITE" id="PS50109"/>
    </source>
</evidence>
<dbReference type="SUPFAM" id="SSF158472">
    <property type="entry name" value="HAMP domain-like"/>
    <property type="match status" value="1"/>
</dbReference>
<keyword evidence="4" id="KW-0597">Phosphoprotein</keyword>
<reference evidence="17" key="1">
    <citation type="submission" date="2022-03" db="EMBL/GenBank/DDBJ databases">
        <title>Complete genome sequence of Caldinitratiruptor microaerophilus.</title>
        <authorList>
            <person name="Mukaiyama R."/>
            <person name="Nishiyama T."/>
            <person name="Ueda K."/>
        </authorList>
    </citation>
    <scope>NUCLEOTIDE SEQUENCE</scope>
    <source>
        <strain evidence="17">JCM 16183</strain>
    </source>
</reference>
<dbReference type="CDD" id="cd00130">
    <property type="entry name" value="PAS"/>
    <property type="match status" value="1"/>
</dbReference>
<feature type="domain" description="HAMP" evidence="16">
    <location>
        <begin position="198"/>
        <end position="250"/>
    </location>
</feature>
<dbReference type="CDD" id="cd00082">
    <property type="entry name" value="HisKA"/>
    <property type="match status" value="1"/>
</dbReference>
<dbReference type="InterPro" id="IPR036890">
    <property type="entry name" value="HATPase_C_sf"/>
</dbReference>
<gene>
    <name evidence="17" type="ORF">caldi_29100</name>
</gene>
<dbReference type="InterPro" id="IPR050351">
    <property type="entry name" value="BphY/WalK/GraS-like"/>
</dbReference>
<organism evidence="17 18">
    <name type="scientific">Caldinitratiruptor microaerophilus</name>
    <dbReference type="NCBI Taxonomy" id="671077"/>
    <lineage>
        <taxon>Bacteria</taxon>
        <taxon>Bacillati</taxon>
        <taxon>Bacillota</taxon>
        <taxon>Clostridia</taxon>
        <taxon>Eubacteriales</taxon>
        <taxon>Symbiobacteriaceae</taxon>
        <taxon>Caldinitratiruptor</taxon>
    </lineage>
</organism>
<evidence type="ECO:0000256" key="11">
    <source>
        <dbReference type="ARBA" id="ARBA00023012"/>
    </source>
</evidence>
<dbReference type="PRINTS" id="PR00344">
    <property type="entry name" value="BCTRLSENSOR"/>
</dbReference>
<dbReference type="Pfam" id="PF23846">
    <property type="entry name" value="Cache_WalK"/>
    <property type="match status" value="1"/>
</dbReference>
<dbReference type="Pfam" id="PF02518">
    <property type="entry name" value="HATPase_c"/>
    <property type="match status" value="1"/>
</dbReference>
<keyword evidence="7" id="KW-0547">Nucleotide-binding</keyword>
<dbReference type="KEGG" id="cmic:caldi_29100"/>
<dbReference type="PANTHER" id="PTHR42878">
    <property type="entry name" value="TWO-COMPONENT HISTIDINE KINASE"/>
    <property type="match status" value="1"/>
</dbReference>
<keyword evidence="10 13" id="KW-1133">Transmembrane helix</keyword>
<keyword evidence="9" id="KW-0067">ATP-binding</keyword>
<keyword evidence="18" id="KW-1185">Reference proteome</keyword>
<dbReference type="Gene3D" id="3.30.450.20">
    <property type="entry name" value="PAS domain"/>
    <property type="match status" value="2"/>
</dbReference>
<sequence length="623" mass="66393">MSRLFRSLQARLVLAYLLLVLVAMELTGVFLLGSLESYYLNSFRTTLSAQAQLLGGMAIAHLAPAGGVGPDRQAIANLVANWPAETGISVAILGSDGEVLGASRRQAALVGQRLQTDEISHALGGSVGELVARDPETGERTMVRATPLFSGGRVVGVVYLKGSLERSDEVLRNIRRLVLVATGIALAVSAVLGTALARTITGPVRELTAKATAMAQGQFDQSIPVRSGDEVGRLAETFNFLAGRLKETLAEISGERQKLETILAYMADGLVALDREGRIIKVNPAAARLLGADPGTLTGLRPAEAWPDSPVAELLERARTQGESGSLELRPQGERGPVLVAEATPLRGEGDAPAGAVLVLHDITELQRLDQMRRDFVANVSHELKTPLTTVKSYVETLLDGAAEDPELRTRFLGVVEAETDRMVRLVRDLLQLSQLDQGTLQLDLQPVSLPELVEGVLARLSPAWSRRRLAVEWEWAPDLPLCLADRDRLEQVVLNIVANAVEFTPEGGSIRLWAGPDPGGAPGSPGSYVRLTVKDTGIGIPAEDLPRIFERFYRVDKARARTLGGTGLGLAIAKQIVEALGGDIRIASEVGKGTEVTVLLPVAEEAADEEGPAETERGATAG</sequence>
<accession>A0AA35G964</accession>
<dbReference type="SMART" id="SM00304">
    <property type="entry name" value="HAMP"/>
    <property type="match status" value="1"/>
</dbReference>
<dbReference type="NCBIfam" id="TIGR00229">
    <property type="entry name" value="sensory_box"/>
    <property type="match status" value="1"/>
</dbReference>
<dbReference type="Proteomes" id="UP001163687">
    <property type="component" value="Chromosome"/>
</dbReference>
<dbReference type="Pfam" id="PF08448">
    <property type="entry name" value="PAS_4"/>
    <property type="match status" value="1"/>
</dbReference>
<keyword evidence="8 17" id="KW-0418">Kinase</keyword>
<dbReference type="CDD" id="cd00075">
    <property type="entry name" value="HATPase"/>
    <property type="match status" value="1"/>
</dbReference>
<dbReference type="PROSITE" id="PS50112">
    <property type="entry name" value="PAS"/>
    <property type="match status" value="1"/>
</dbReference>
<dbReference type="InterPro" id="IPR057640">
    <property type="entry name" value="Cache_WalK"/>
</dbReference>
<feature type="domain" description="Histidine kinase" evidence="14">
    <location>
        <begin position="379"/>
        <end position="605"/>
    </location>
</feature>
<evidence type="ECO:0000256" key="13">
    <source>
        <dbReference type="SAM" id="Phobius"/>
    </source>
</evidence>
<dbReference type="PROSITE" id="PS50109">
    <property type="entry name" value="HIS_KIN"/>
    <property type="match status" value="1"/>
</dbReference>
<evidence type="ECO:0000256" key="7">
    <source>
        <dbReference type="ARBA" id="ARBA00022741"/>
    </source>
</evidence>
<evidence type="ECO:0000256" key="5">
    <source>
        <dbReference type="ARBA" id="ARBA00022679"/>
    </source>
</evidence>
<evidence type="ECO:0000256" key="4">
    <source>
        <dbReference type="ARBA" id="ARBA00022553"/>
    </source>
</evidence>
<keyword evidence="11" id="KW-0902">Two-component regulatory system</keyword>
<evidence type="ECO:0000259" key="15">
    <source>
        <dbReference type="PROSITE" id="PS50112"/>
    </source>
</evidence>
<protein>
    <recommendedName>
        <fullName evidence="3">histidine kinase</fullName>
        <ecNumber evidence="3">2.7.13.3</ecNumber>
    </recommendedName>
</protein>
<evidence type="ECO:0000313" key="18">
    <source>
        <dbReference type="Proteomes" id="UP001163687"/>
    </source>
</evidence>
<keyword evidence="12 13" id="KW-0472">Membrane</keyword>
<evidence type="ECO:0000259" key="16">
    <source>
        <dbReference type="PROSITE" id="PS50885"/>
    </source>
</evidence>
<evidence type="ECO:0000256" key="8">
    <source>
        <dbReference type="ARBA" id="ARBA00022777"/>
    </source>
</evidence>
<evidence type="ECO:0000256" key="1">
    <source>
        <dbReference type="ARBA" id="ARBA00000085"/>
    </source>
</evidence>
<dbReference type="AlphaFoldDB" id="A0AA35G964"/>
<dbReference type="InterPro" id="IPR036097">
    <property type="entry name" value="HisK_dim/P_sf"/>
</dbReference>
<dbReference type="InterPro" id="IPR003594">
    <property type="entry name" value="HATPase_dom"/>
</dbReference>
<name>A0AA35G964_9FIRM</name>
<dbReference type="SMART" id="SM00387">
    <property type="entry name" value="HATPase_c"/>
    <property type="match status" value="1"/>
</dbReference>
<dbReference type="FunFam" id="3.30.565.10:FF:000006">
    <property type="entry name" value="Sensor histidine kinase WalK"/>
    <property type="match status" value="1"/>
</dbReference>
<dbReference type="EMBL" id="AP025628">
    <property type="protein sequence ID" value="BDG61820.1"/>
    <property type="molecule type" value="Genomic_DNA"/>
</dbReference>
<proteinExistence type="predicted"/>
<dbReference type="FunFam" id="1.10.287.130:FF:000001">
    <property type="entry name" value="Two-component sensor histidine kinase"/>
    <property type="match status" value="1"/>
</dbReference>
<dbReference type="PANTHER" id="PTHR42878:SF7">
    <property type="entry name" value="SENSOR HISTIDINE KINASE GLRK"/>
    <property type="match status" value="1"/>
</dbReference>
<dbReference type="InterPro" id="IPR035965">
    <property type="entry name" value="PAS-like_dom_sf"/>
</dbReference>
<dbReference type="InterPro" id="IPR013656">
    <property type="entry name" value="PAS_4"/>
</dbReference>
<comment type="catalytic activity">
    <reaction evidence="1">
        <text>ATP + protein L-histidine = ADP + protein N-phospho-L-histidine.</text>
        <dbReference type="EC" id="2.7.13.3"/>
    </reaction>
</comment>
<dbReference type="GO" id="GO:0000156">
    <property type="term" value="F:phosphorelay response regulator activity"/>
    <property type="evidence" value="ECO:0007669"/>
    <property type="project" value="TreeGrafter"/>
</dbReference>
<dbReference type="EC" id="2.7.13.3" evidence="3"/>
<evidence type="ECO:0000256" key="2">
    <source>
        <dbReference type="ARBA" id="ARBA00004141"/>
    </source>
</evidence>
<evidence type="ECO:0000256" key="12">
    <source>
        <dbReference type="ARBA" id="ARBA00023136"/>
    </source>
</evidence>
<dbReference type="SMART" id="SM00091">
    <property type="entry name" value="PAS"/>
    <property type="match status" value="1"/>
</dbReference>
<comment type="subcellular location">
    <subcellularLocation>
        <location evidence="2">Membrane</location>
        <topology evidence="2">Multi-pass membrane protein</topology>
    </subcellularLocation>
</comment>
<dbReference type="GO" id="GO:0007234">
    <property type="term" value="P:osmosensory signaling via phosphorelay pathway"/>
    <property type="evidence" value="ECO:0007669"/>
    <property type="project" value="TreeGrafter"/>
</dbReference>
<evidence type="ECO:0000256" key="9">
    <source>
        <dbReference type="ARBA" id="ARBA00022840"/>
    </source>
</evidence>
<dbReference type="PROSITE" id="PS50885">
    <property type="entry name" value="HAMP"/>
    <property type="match status" value="1"/>
</dbReference>
<dbReference type="SUPFAM" id="SSF47384">
    <property type="entry name" value="Homodimeric domain of signal transducing histidine kinase"/>
    <property type="match status" value="1"/>
</dbReference>
<dbReference type="RefSeq" id="WP_264842446.1">
    <property type="nucleotide sequence ID" value="NZ_AP025628.1"/>
</dbReference>
<dbReference type="SUPFAM" id="SSF55874">
    <property type="entry name" value="ATPase domain of HSP90 chaperone/DNA topoisomerase II/histidine kinase"/>
    <property type="match status" value="1"/>
</dbReference>
<feature type="domain" description="PAS" evidence="15">
    <location>
        <begin position="255"/>
        <end position="299"/>
    </location>
</feature>
<dbReference type="Gene3D" id="1.10.287.130">
    <property type="match status" value="1"/>
</dbReference>
<dbReference type="GO" id="GO:0000155">
    <property type="term" value="F:phosphorelay sensor kinase activity"/>
    <property type="evidence" value="ECO:0007669"/>
    <property type="project" value="InterPro"/>
</dbReference>
<evidence type="ECO:0000313" key="17">
    <source>
        <dbReference type="EMBL" id="BDG61820.1"/>
    </source>
</evidence>
<dbReference type="InterPro" id="IPR000014">
    <property type="entry name" value="PAS"/>
</dbReference>
<keyword evidence="5" id="KW-0808">Transferase</keyword>
<dbReference type="InterPro" id="IPR003661">
    <property type="entry name" value="HisK_dim/P_dom"/>
</dbReference>
<dbReference type="InterPro" id="IPR003660">
    <property type="entry name" value="HAMP_dom"/>
</dbReference>
<feature type="transmembrane region" description="Helical" evidence="13">
    <location>
        <begin position="12"/>
        <end position="35"/>
    </location>
</feature>
<dbReference type="GO" id="GO:0005524">
    <property type="term" value="F:ATP binding"/>
    <property type="evidence" value="ECO:0007669"/>
    <property type="project" value="UniProtKB-KW"/>
</dbReference>
<dbReference type="Gene3D" id="1.10.8.500">
    <property type="entry name" value="HAMP domain in histidine kinase"/>
    <property type="match status" value="1"/>
</dbReference>